<dbReference type="Proteomes" id="UP001172738">
    <property type="component" value="Unassembled WGS sequence"/>
</dbReference>
<evidence type="ECO:0000256" key="1">
    <source>
        <dbReference type="SAM" id="MobiDB-lite"/>
    </source>
</evidence>
<reference evidence="2" key="1">
    <citation type="submission" date="2023-06" db="EMBL/GenBank/DDBJ databases">
        <title>SYSU T00b26.</title>
        <authorList>
            <person name="Gao L."/>
            <person name="Fang B.-Z."/>
            <person name="Li W.-J."/>
        </authorList>
    </citation>
    <scope>NUCLEOTIDE SEQUENCE</scope>
    <source>
        <strain evidence="2">SYSU T00b26</strain>
    </source>
</reference>
<accession>A0ABT8G2W7</accession>
<keyword evidence="3" id="KW-1185">Reference proteome</keyword>
<name>A0ABT8G2W7_9MICO</name>
<dbReference type="EMBL" id="JAUHPV010000006">
    <property type="protein sequence ID" value="MDN4473475.1"/>
    <property type="molecule type" value="Genomic_DNA"/>
</dbReference>
<evidence type="ECO:0000313" key="3">
    <source>
        <dbReference type="Proteomes" id="UP001172738"/>
    </source>
</evidence>
<evidence type="ECO:0000313" key="2">
    <source>
        <dbReference type="EMBL" id="MDN4473475.1"/>
    </source>
</evidence>
<protein>
    <submittedName>
        <fullName evidence="2">Uncharacterized protein</fullName>
    </submittedName>
</protein>
<gene>
    <name evidence="2" type="ORF">QQX04_10775</name>
</gene>
<feature type="region of interest" description="Disordered" evidence="1">
    <location>
        <begin position="15"/>
        <end position="58"/>
    </location>
</feature>
<organism evidence="2 3">
    <name type="scientific">Demequina zhanjiangensis</name>
    <dbReference type="NCBI Taxonomy" id="3051659"/>
    <lineage>
        <taxon>Bacteria</taxon>
        <taxon>Bacillati</taxon>
        <taxon>Actinomycetota</taxon>
        <taxon>Actinomycetes</taxon>
        <taxon>Micrococcales</taxon>
        <taxon>Demequinaceae</taxon>
        <taxon>Demequina</taxon>
    </lineage>
</organism>
<proteinExistence type="predicted"/>
<comment type="caution">
    <text evidence="2">The sequence shown here is derived from an EMBL/GenBank/DDBJ whole genome shotgun (WGS) entry which is preliminary data.</text>
</comment>
<dbReference type="RefSeq" id="WP_301129055.1">
    <property type="nucleotide sequence ID" value="NZ_JAUHPV010000006.1"/>
</dbReference>
<sequence length="239" mass="25621">MALVAAVVAMLVGCTPVPGDMPDATSVSPTPSDRFTDDDATPISDRADVSTPSPEPTASVAGISISLLDDEAEVPEFETPWEAEFTEAYLGSTSDLQREILEDGQITEDEADELRDALQTCLAEQGFTDVTFYGAGAFAEQPPAGMSNEDHYAIVSACHQAAWGDEAADVYYLYYRVERNPDHEDETDIMAACLVRAGLVETGYSGEDYADDAANDEHPFDTSAAQFQDCLLSPLPVDG</sequence>